<dbReference type="GO" id="GO:0008479">
    <property type="term" value="F:tRNA-guanosine(34) queuine transglycosylase activity"/>
    <property type="evidence" value="ECO:0007669"/>
    <property type="project" value="UniProtKB-UniRule"/>
</dbReference>
<evidence type="ECO:0000313" key="9">
    <source>
        <dbReference type="Proteomes" id="UP001445076"/>
    </source>
</evidence>
<evidence type="ECO:0000256" key="4">
    <source>
        <dbReference type="ARBA" id="ARBA00022833"/>
    </source>
</evidence>
<comment type="function">
    <text evidence="5">Non-catalytic subunit of the queuine tRNA-ribosyltransferase (TGT) that catalyzes the base-exchange of a guanine (G) residue with queuine (Q) at position 34 (anticodon wobble position) in tRNAs with GU(N) anticodons (tRNA-Asp, -Asn, -His and -Tyr), resulting in the hypermodified nucleoside queuosine (7-(((4,5-cis-dihydroxy-2-cyclopenten-1-yl)amino)methyl)-7-deazaguanosine).</text>
</comment>
<evidence type="ECO:0000256" key="1">
    <source>
        <dbReference type="ARBA" id="ARBA00022490"/>
    </source>
</evidence>
<feature type="domain" description="tRNA-guanine(15) transglycosylase-like" evidence="7">
    <location>
        <begin position="13"/>
        <end position="434"/>
    </location>
</feature>
<evidence type="ECO:0000259" key="7">
    <source>
        <dbReference type="Pfam" id="PF01702"/>
    </source>
</evidence>
<comment type="subcellular location">
    <subcellularLocation>
        <location evidence="5">Cytoplasm</location>
    </subcellularLocation>
</comment>
<proteinExistence type="inferred from homology"/>
<comment type="caution">
    <text evidence="8">The sequence shown here is derived from an EMBL/GenBank/DDBJ whole genome shotgun (WGS) entry which is preliminary data.</text>
</comment>
<dbReference type="SUPFAM" id="SSF51713">
    <property type="entry name" value="tRNA-guanine transglycosylase"/>
    <property type="match status" value="1"/>
</dbReference>
<feature type="binding site" evidence="5">
    <location>
        <position position="408"/>
    </location>
    <ligand>
        <name>Zn(2+)</name>
        <dbReference type="ChEBI" id="CHEBI:29105"/>
    </ligand>
</feature>
<dbReference type="GO" id="GO:0006400">
    <property type="term" value="P:tRNA modification"/>
    <property type="evidence" value="ECO:0007669"/>
    <property type="project" value="InterPro"/>
</dbReference>
<feature type="region of interest" description="Disordered" evidence="6">
    <location>
        <begin position="321"/>
        <end position="354"/>
    </location>
</feature>
<dbReference type="Gene3D" id="3.20.20.105">
    <property type="entry name" value="Queuine tRNA-ribosyltransferase-like"/>
    <property type="match status" value="1"/>
</dbReference>
<accession>A0AAW0W2W3</accession>
<dbReference type="InterPro" id="IPR002616">
    <property type="entry name" value="tRNA_ribo_trans-like"/>
</dbReference>
<organism evidence="8 9">
    <name type="scientific">Cherax quadricarinatus</name>
    <name type="common">Australian red claw crayfish</name>
    <dbReference type="NCBI Taxonomy" id="27406"/>
    <lineage>
        <taxon>Eukaryota</taxon>
        <taxon>Metazoa</taxon>
        <taxon>Ecdysozoa</taxon>
        <taxon>Arthropoda</taxon>
        <taxon>Crustacea</taxon>
        <taxon>Multicrustacea</taxon>
        <taxon>Malacostraca</taxon>
        <taxon>Eumalacostraca</taxon>
        <taxon>Eucarida</taxon>
        <taxon>Decapoda</taxon>
        <taxon>Pleocyemata</taxon>
        <taxon>Astacidea</taxon>
        <taxon>Parastacoidea</taxon>
        <taxon>Parastacidae</taxon>
        <taxon>Cherax</taxon>
    </lineage>
</organism>
<dbReference type="Proteomes" id="UP001445076">
    <property type="component" value="Unassembled WGS sequence"/>
</dbReference>
<dbReference type="Pfam" id="PF01702">
    <property type="entry name" value="TGT"/>
    <property type="match status" value="1"/>
</dbReference>
<dbReference type="InterPro" id="IPR050852">
    <property type="entry name" value="Queuine_tRNA-ribosyltrfase"/>
</dbReference>
<keyword evidence="2 5" id="KW-0819">tRNA processing</keyword>
<comment type="subunit">
    <text evidence="5">Heterodimer of a catalytic subunit and an accessory subunit.</text>
</comment>
<dbReference type="PANTHER" id="PTHR46064:SF1">
    <property type="entry name" value="QUEUINE TRNA-RIBOSYLTRANSFERASE ACCESSORY SUBUNIT 2"/>
    <property type="match status" value="1"/>
</dbReference>
<dbReference type="GO" id="GO:0005737">
    <property type="term" value="C:cytoplasm"/>
    <property type="evidence" value="ECO:0007669"/>
    <property type="project" value="UniProtKB-SubCell"/>
</dbReference>
<evidence type="ECO:0000256" key="2">
    <source>
        <dbReference type="ARBA" id="ARBA00022694"/>
    </source>
</evidence>
<evidence type="ECO:0000256" key="3">
    <source>
        <dbReference type="ARBA" id="ARBA00022723"/>
    </source>
</evidence>
<feature type="binding site" evidence="5">
    <location>
        <position position="379"/>
    </location>
    <ligand>
        <name>Zn(2+)</name>
        <dbReference type="ChEBI" id="CHEBI:29105"/>
    </ligand>
</feature>
<dbReference type="EMBL" id="JARKIK010000088">
    <property type="protein sequence ID" value="KAK8723617.1"/>
    <property type="molecule type" value="Genomic_DNA"/>
</dbReference>
<comment type="cofactor">
    <cofactor evidence="5">
        <name>Zn(2+)</name>
        <dbReference type="ChEBI" id="CHEBI:29105"/>
    </cofactor>
    <text evidence="5">Binds 1 zinc ion per subunit.</text>
</comment>
<sequence>MKFAIEYISKGGGRIGRLTGLQSQPGAVHETPMVLVSTVGGSAPHLTQDVLHLVVDKDAPLHVPAQHFCDHVQVLQNYKKGVAHFSALQGHSVCVSVQDAAKATPQGYNHKKGVSLWTYGGRQIITADKYMDLMEAMQPDWYEALNDADPGIGSSKKRILNSTTSSMEYLKQCITLHKASQKLKGSALFAPLLGGRSEKARNGWSKSLMSTTVDKSAISGYTIVGLHTNGPEVEDLQPVNVSNIVKASLEPLAAELPRQTAGMWNPLTVLQLAHLGVDIFDSTFPFLVTERRGALTFPFRLNRRQNDGAYSKGSCLEHQNKKLKVSEDSPKAKAEEEVPRQDNKIRESEDEELSSPYEINMKNKSNVSLMKPLLEGCECYTCKNFTRAYVHHLTIANELLAPVLLMMHNLHHWMDFFSSIREAIKTDRLEDLQTLITTSVFESNEGDGLLPDLISA</sequence>
<keyword evidence="4 5" id="KW-0862">Zinc</keyword>
<dbReference type="HAMAP" id="MF_03043">
    <property type="entry name" value="QTRT2"/>
    <property type="match status" value="1"/>
</dbReference>
<comment type="similarity">
    <text evidence="5">Belongs to the queuine tRNA-ribosyltransferase family. QTRT2 subfamily.</text>
</comment>
<evidence type="ECO:0000256" key="5">
    <source>
        <dbReference type="HAMAP-Rule" id="MF_03043"/>
    </source>
</evidence>
<dbReference type="InterPro" id="IPR036511">
    <property type="entry name" value="TGT-like_sf"/>
</dbReference>
<keyword evidence="9" id="KW-1185">Reference proteome</keyword>
<feature type="compositionally biased region" description="Basic and acidic residues" evidence="6">
    <location>
        <begin position="321"/>
        <end position="347"/>
    </location>
</feature>
<dbReference type="PANTHER" id="PTHR46064">
    <property type="entry name" value="QUEUINE TRNA-RIBOSYLTRANSFERASE ACCESSORY SUBUNIT 2"/>
    <property type="match status" value="1"/>
</dbReference>
<reference evidence="8 9" key="1">
    <citation type="journal article" date="2024" name="BMC Genomics">
        <title>Genome assembly of redclaw crayfish (Cherax quadricarinatus) provides insights into its immune adaptation and hypoxia tolerance.</title>
        <authorList>
            <person name="Liu Z."/>
            <person name="Zheng J."/>
            <person name="Li H."/>
            <person name="Fang K."/>
            <person name="Wang S."/>
            <person name="He J."/>
            <person name="Zhou D."/>
            <person name="Weng S."/>
            <person name="Chi M."/>
            <person name="Gu Z."/>
            <person name="He J."/>
            <person name="Li F."/>
            <person name="Wang M."/>
        </authorList>
    </citation>
    <scope>NUCLEOTIDE SEQUENCE [LARGE SCALE GENOMIC DNA]</scope>
    <source>
        <strain evidence="8">ZL_2023a</strain>
    </source>
</reference>
<dbReference type="NCBIfam" id="TIGR00449">
    <property type="entry name" value="tgt_general"/>
    <property type="match status" value="1"/>
</dbReference>
<feature type="binding site" evidence="5">
    <location>
        <position position="382"/>
    </location>
    <ligand>
        <name>Zn(2+)</name>
        <dbReference type="ChEBI" id="CHEBI:29105"/>
    </ligand>
</feature>
<evidence type="ECO:0000256" key="6">
    <source>
        <dbReference type="SAM" id="MobiDB-lite"/>
    </source>
</evidence>
<keyword evidence="1 5" id="KW-0963">Cytoplasm</keyword>
<feature type="binding site" evidence="5">
    <location>
        <position position="377"/>
    </location>
    <ligand>
        <name>Zn(2+)</name>
        <dbReference type="ChEBI" id="CHEBI:29105"/>
    </ligand>
</feature>
<gene>
    <name evidence="8" type="ORF">OTU49_011465</name>
</gene>
<keyword evidence="3 5" id="KW-0479">Metal-binding</keyword>
<protein>
    <recommendedName>
        <fullName evidence="5">Queuine tRNA-ribosyltransferase accessory subunit 2</fullName>
    </recommendedName>
    <alternativeName>
        <fullName evidence="5">Queuine tRNA-ribosyltransferase domain-containing protein 1</fullName>
    </alternativeName>
</protein>
<dbReference type="AlphaFoldDB" id="A0AAW0W2W3"/>
<dbReference type="InterPro" id="IPR028592">
    <property type="entry name" value="QTRTD1"/>
</dbReference>
<name>A0AAW0W2W3_CHEQU</name>
<evidence type="ECO:0000313" key="8">
    <source>
        <dbReference type="EMBL" id="KAK8723617.1"/>
    </source>
</evidence>
<dbReference type="GO" id="GO:0046872">
    <property type="term" value="F:metal ion binding"/>
    <property type="evidence" value="ECO:0007669"/>
    <property type="project" value="UniProtKB-KW"/>
</dbReference>